<evidence type="ECO:0000313" key="1">
    <source>
        <dbReference type="EMBL" id="WJZ85782.1"/>
    </source>
</evidence>
<dbReference type="Proteomes" id="UP001227230">
    <property type="component" value="Chromosome 4"/>
</dbReference>
<sequence length="178" mass="20255">MQSTGYMFISVEPVLQISHIDDNLYMTRFTFDKVQTLEMEDFCQDFVAMSFDQHDSNIRLFGLAEKRDARVGLQRQDLNESIGMAVESNRIRGLQKLLINHAENPDIVIRTCSGSHYTILLIGHLHELADDKGHGLNPLDLLLVLKELPLEILLLILGIFFLDVDELELTLEGFKAAK</sequence>
<gene>
    <name evidence="1" type="ORF">VitviT2T_005300</name>
</gene>
<evidence type="ECO:0000313" key="2">
    <source>
        <dbReference type="Proteomes" id="UP001227230"/>
    </source>
</evidence>
<accession>A0ABY9BS56</accession>
<dbReference type="EMBL" id="CP126651">
    <property type="protein sequence ID" value="WJZ85782.1"/>
    <property type="molecule type" value="Genomic_DNA"/>
</dbReference>
<protein>
    <submittedName>
        <fullName evidence="1">Uncharacterized protein</fullName>
    </submittedName>
</protein>
<proteinExistence type="predicted"/>
<keyword evidence="2" id="KW-1185">Reference proteome</keyword>
<organism evidence="1 2">
    <name type="scientific">Vitis vinifera</name>
    <name type="common">Grape</name>
    <dbReference type="NCBI Taxonomy" id="29760"/>
    <lineage>
        <taxon>Eukaryota</taxon>
        <taxon>Viridiplantae</taxon>
        <taxon>Streptophyta</taxon>
        <taxon>Embryophyta</taxon>
        <taxon>Tracheophyta</taxon>
        <taxon>Spermatophyta</taxon>
        <taxon>Magnoliopsida</taxon>
        <taxon>eudicotyledons</taxon>
        <taxon>Gunneridae</taxon>
        <taxon>Pentapetalae</taxon>
        <taxon>rosids</taxon>
        <taxon>Vitales</taxon>
        <taxon>Vitaceae</taxon>
        <taxon>Viteae</taxon>
        <taxon>Vitis</taxon>
    </lineage>
</organism>
<reference evidence="1 2" key="1">
    <citation type="journal article" date="2023" name="Hortic Res">
        <title>The complete reference genome for grapevine (Vitis vinifera L.) genetics and breeding.</title>
        <authorList>
            <person name="Shi X."/>
            <person name="Cao S."/>
            <person name="Wang X."/>
            <person name="Huang S."/>
            <person name="Wang Y."/>
            <person name="Liu Z."/>
            <person name="Liu W."/>
            <person name="Leng X."/>
            <person name="Peng Y."/>
            <person name="Wang N."/>
            <person name="Wang Y."/>
            <person name="Ma Z."/>
            <person name="Xu X."/>
            <person name="Zhang F."/>
            <person name="Xue H."/>
            <person name="Zhong H."/>
            <person name="Wang Y."/>
            <person name="Zhang K."/>
            <person name="Velt A."/>
            <person name="Avia K."/>
            <person name="Holtgrawe D."/>
            <person name="Grimplet J."/>
            <person name="Matus J.T."/>
            <person name="Ware D."/>
            <person name="Wu X."/>
            <person name="Wang H."/>
            <person name="Liu C."/>
            <person name="Fang Y."/>
            <person name="Rustenholz C."/>
            <person name="Cheng Z."/>
            <person name="Xiao H."/>
            <person name="Zhou Y."/>
        </authorList>
    </citation>
    <scope>NUCLEOTIDE SEQUENCE [LARGE SCALE GENOMIC DNA]</scope>
    <source>
        <strain evidence="2">cv. Pinot noir / PN40024</strain>
        <tissue evidence="1">Leaf</tissue>
    </source>
</reference>
<name>A0ABY9BS56_VITVI</name>